<accession>A0A915J998</accession>
<evidence type="ECO:0000313" key="1">
    <source>
        <dbReference type="Proteomes" id="UP000887565"/>
    </source>
</evidence>
<name>A0A915J998_ROMCU</name>
<dbReference type="Proteomes" id="UP000887565">
    <property type="component" value="Unplaced"/>
</dbReference>
<keyword evidence="1" id="KW-1185">Reference proteome</keyword>
<protein>
    <submittedName>
        <fullName evidence="2">Uncharacterized protein</fullName>
    </submittedName>
</protein>
<evidence type="ECO:0000313" key="2">
    <source>
        <dbReference type="WBParaSite" id="nRc.2.0.1.t22329-RA"/>
    </source>
</evidence>
<reference evidence="2" key="1">
    <citation type="submission" date="2022-11" db="UniProtKB">
        <authorList>
            <consortium name="WormBaseParasite"/>
        </authorList>
    </citation>
    <scope>IDENTIFICATION</scope>
</reference>
<sequence length="110" mass="12398">MCPGYQHSIGIVDHKADTNNAGHGESQTTGKRCELDIEIRNRYLTRNIELVKMFLGTAKIKDLFGFGCCNHLQQIFDKLLQNQQTFIQGVQGVDDCCKKAMIYSAESRVT</sequence>
<dbReference type="WBParaSite" id="nRc.2.0.1.t22329-RA">
    <property type="protein sequence ID" value="nRc.2.0.1.t22329-RA"/>
    <property type="gene ID" value="nRc.2.0.1.g22329"/>
</dbReference>
<proteinExistence type="predicted"/>
<dbReference type="AlphaFoldDB" id="A0A915J998"/>
<organism evidence="1 2">
    <name type="scientific">Romanomermis culicivorax</name>
    <name type="common">Nematode worm</name>
    <dbReference type="NCBI Taxonomy" id="13658"/>
    <lineage>
        <taxon>Eukaryota</taxon>
        <taxon>Metazoa</taxon>
        <taxon>Ecdysozoa</taxon>
        <taxon>Nematoda</taxon>
        <taxon>Enoplea</taxon>
        <taxon>Dorylaimia</taxon>
        <taxon>Mermithida</taxon>
        <taxon>Mermithoidea</taxon>
        <taxon>Mermithidae</taxon>
        <taxon>Romanomermis</taxon>
    </lineage>
</organism>